<comment type="caution">
    <text evidence="2">The sequence shown here is derived from an EMBL/GenBank/DDBJ whole genome shotgun (WGS) entry which is preliminary data.</text>
</comment>
<dbReference type="Proteomes" id="UP000248882">
    <property type="component" value="Unassembled WGS sequence"/>
</dbReference>
<protein>
    <submittedName>
        <fullName evidence="2">Uncharacterized protein</fullName>
    </submittedName>
</protein>
<feature type="transmembrane region" description="Helical" evidence="1">
    <location>
        <begin position="78"/>
        <end position="96"/>
    </location>
</feature>
<feature type="transmembrane region" description="Helical" evidence="1">
    <location>
        <begin position="12"/>
        <end position="29"/>
    </location>
</feature>
<reference evidence="2 3" key="1">
    <citation type="submission" date="2018-06" db="EMBL/GenBank/DDBJ databases">
        <title>Genomic Encyclopedia of Archaeal and Bacterial Type Strains, Phase II (KMG-II): from individual species to whole genera.</title>
        <authorList>
            <person name="Goeker M."/>
        </authorList>
    </citation>
    <scope>NUCLEOTIDE SEQUENCE [LARGE SCALE GENOMIC DNA]</scope>
    <source>
        <strain evidence="2 3">DSM 19830</strain>
    </source>
</reference>
<proteinExistence type="predicted"/>
<name>A0A2W7SRS1_9BACT</name>
<feature type="transmembrane region" description="Helical" evidence="1">
    <location>
        <begin position="41"/>
        <end position="62"/>
    </location>
</feature>
<sequence length="97" mass="10975">MKNTDYTILSQIQKAHSIGSVVTLISYILNAMIRRISGLEFLTLPLIILVSLTIIGSAYFLFQSVKHKNEIEKPRKNNIAFIIRIVINLGLLALMVY</sequence>
<dbReference type="RefSeq" id="WP_111318324.1">
    <property type="nucleotide sequence ID" value="NZ_QKZT01000006.1"/>
</dbReference>
<dbReference type="OrthoDB" id="826945at2"/>
<evidence type="ECO:0000256" key="1">
    <source>
        <dbReference type="SAM" id="Phobius"/>
    </source>
</evidence>
<accession>A0A2W7SRS1</accession>
<keyword evidence="1" id="KW-1133">Transmembrane helix</keyword>
<gene>
    <name evidence="2" type="ORF">LV85_01740</name>
</gene>
<dbReference type="EMBL" id="QKZT01000006">
    <property type="protein sequence ID" value="PZX53322.1"/>
    <property type="molecule type" value="Genomic_DNA"/>
</dbReference>
<keyword evidence="1" id="KW-0812">Transmembrane</keyword>
<dbReference type="AlphaFoldDB" id="A0A2W7SRS1"/>
<evidence type="ECO:0000313" key="3">
    <source>
        <dbReference type="Proteomes" id="UP000248882"/>
    </source>
</evidence>
<evidence type="ECO:0000313" key="2">
    <source>
        <dbReference type="EMBL" id="PZX53322.1"/>
    </source>
</evidence>
<keyword evidence="3" id="KW-1185">Reference proteome</keyword>
<organism evidence="2 3">
    <name type="scientific">Algoriphagus chordae</name>
    <dbReference type="NCBI Taxonomy" id="237019"/>
    <lineage>
        <taxon>Bacteria</taxon>
        <taxon>Pseudomonadati</taxon>
        <taxon>Bacteroidota</taxon>
        <taxon>Cytophagia</taxon>
        <taxon>Cytophagales</taxon>
        <taxon>Cyclobacteriaceae</taxon>
        <taxon>Algoriphagus</taxon>
    </lineage>
</organism>
<keyword evidence="1" id="KW-0472">Membrane</keyword>